<reference evidence="1 2" key="1">
    <citation type="journal article" date="2019" name="Genome Biol. Evol.">
        <title>Whole-Genome Sequencing of the Giant Devil Catfish, Bagarius yarrelli.</title>
        <authorList>
            <person name="Jiang W."/>
            <person name="Lv Y."/>
            <person name="Cheng L."/>
            <person name="Yang K."/>
            <person name="Chao B."/>
            <person name="Wang X."/>
            <person name="Li Y."/>
            <person name="Pan X."/>
            <person name="You X."/>
            <person name="Zhang Y."/>
            <person name="Yang J."/>
            <person name="Li J."/>
            <person name="Zhang X."/>
            <person name="Liu S."/>
            <person name="Sun C."/>
            <person name="Yang J."/>
            <person name="Shi Q."/>
        </authorList>
    </citation>
    <scope>NUCLEOTIDE SEQUENCE [LARGE SCALE GENOMIC DNA]</scope>
    <source>
        <strain evidence="1">JWS20170419001</strain>
        <tissue evidence="1">Muscle</tissue>
    </source>
</reference>
<protein>
    <submittedName>
        <fullName evidence="1">Uncharacterized protein</fullName>
    </submittedName>
</protein>
<sequence length="111" mass="12284">MAGLHGNCERALMGFDLPTCINTPQGLTGQGVEEGDGLFPRPLTVEDGVVWDRAHESPALILDRFFPVKEQLDPTADGYPDSESLKVFTKFIQSEMCYSTSASEFTYLNTY</sequence>
<dbReference type="AlphaFoldDB" id="A0A556VVC5"/>
<evidence type="ECO:0000313" key="1">
    <source>
        <dbReference type="EMBL" id="TTV42340.1"/>
    </source>
</evidence>
<gene>
    <name evidence="1" type="ORF">Baya_16216</name>
</gene>
<comment type="caution">
    <text evidence="1">The sequence shown here is derived from an EMBL/GenBank/DDBJ whole genome shotgun (WGS) entry which is preliminary data.</text>
</comment>
<dbReference type="EMBL" id="VCAZ01000296">
    <property type="protein sequence ID" value="TTV42340.1"/>
    <property type="molecule type" value="Genomic_DNA"/>
</dbReference>
<proteinExistence type="predicted"/>
<accession>A0A556VVC5</accession>
<evidence type="ECO:0000313" key="2">
    <source>
        <dbReference type="Proteomes" id="UP000319801"/>
    </source>
</evidence>
<dbReference type="Proteomes" id="UP000319801">
    <property type="component" value="Unassembled WGS sequence"/>
</dbReference>
<organism evidence="1 2">
    <name type="scientific">Bagarius yarrelli</name>
    <name type="common">Goonch</name>
    <name type="synonym">Bagrus yarrelli</name>
    <dbReference type="NCBI Taxonomy" id="175774"/>
    <lineage>
        <taxon>Eukaryota</taxon>
        <taxon>Metazoa</taxon>
        <taxon>Chordata</taxon>
        <taxon>Craniata</taxon>
        <taxon>Vertebrata</taxon>
        <taxon>Euteleostomi</taxon>
        <taxon>Actinopterygii</taxon>
        <taxon>Neopterygii</taxon>
        <taxon>Teleostei</taxon>
        <taxon>Ostariophysi</taxon>
        <taxon>Siluriformes</taxon>
        <taxon>Sisoridae</taxon>
        <taxon>Sisorinae</taxon>
        <taxon>Bagarius</taxon>
    </lineage>
</organism>
<name>A0A556VVC5_BAGYA</name>
<keyword evidence="2" id="KW-1185">Reference proteome</keyword>